<dbReference type="AlphaFoldDB" id="A0A7S4ARA1"/>
<accession>A0A7S4ARA1</accession>
<protein>
    <submittedName>
        <fullName evidence="1">Uncharacterized protein</fullName>
    </submittedName>
</protein>
<gene>
    <name evidence="1" type="ORF">PAUS00366_LOCUS17038</name>
</gene>
<evidence type="ECO:0000313" key="1">
    <source>
        <dbReference type="EMBL" id="CAE0724282.1"/>
    </source>
</evidence>
<organism evidence="1">
    <name type="scientific">Pseudo-nitzschia australis</name>
    <dbReference type="NCBI Taxonomy" id="44445"/>
    <lineage>
        <taxon>Eukaryota</taxon>
        <taxon>Sar</taxon>
        <taxon>Stramenopiles</taxon>
        <taxon>Ochrophyta</taxon>
        <taxon>Bacillariophyta</taxon>
        <taxon>Bacillariophyceae</taxon>
        <taxon>Bacillariophycidae</taxon>
        <taxon>Bacillariales</taxon>
        <taxon>Bacillariaceae</taxon>
        <taxon>Pseudo-nitzschia</taxon>
    </lineage>
</organism>
<reference evidence="1" key="1">
    <citation type="submission" date="2021-01" db="EMBL/GenBank/DDBJ databases">
        <authorList>
            <person name="Corre E."/>
            <person name="Pelletier E."/>
            <person name="Niang G."/>
            <person name="Scheremetjew M."/>
            <person name="Finn R."/>
            <person name="Kale V."/>
            <person name="Holt S."/>
            <person name="Cochrane G."/>
            <person name="Meng A."/>
            <person name="Brown T."/>
            <person name="Cohen L."/>
        </authorList>
    </citation>
    <scope>NUCLEOTIDE SEQUENCE</scope>
    <source>
        <strain evidence="1">10249 10 AB</strain>
    </source>
</reference>
<name>A0A7S4ARA1_9STRA</name>
<proteinExistence type="predicted"/>
<sequence>MRGAWQVCKYLLLRQTNRMRAQTCLHRCNKHSLSCVLLPTVHPYQTIDMRALCPGKRGLLDGAWLRYKSLEHCKPSSKMGQNSVLLSRFNRARGQAGVCVAMDSACMGDIVALLGPHSCGWKMNMASSCDSSTGESKRTS</sequence>
<dbReference type="EMBL" id="HBIX01024669">
    <property type="protein sequence ID" value="CAE0724282.1"/>
    <property type="molecule type" value="Transcribed_RNA"/>
</dbReference>